<evidence type="ECO:0000259" key="2">
    <source>
        <dbReference type="Pfam" id="PF16334"/>
    </source>
</evidence>
<dbReference type="EMBL" id="MDYQ01000034">
    <property type="protein sequence ID" value="PRP86219.1"/>
    <property type="molecule type" value="Genomic_DNA"/>
</dbReference>
<dbReference type="Proteomes" id="UP000241769">
    <property type="component" value="Unassembled WGS sequence"/>
</dbReference>
<dbReference type="Pfam" id="PF16334">
    <property type="entry name" value="DUF4964"/>
    <property type="match status" value="1"/>
</dbReference>
<evidence type="ECO:0000256" key="1">
    <source>
        <dbReference type="SAM" id="MobiDB-lite"/>
    </source>
</evidence>
<sequence>MARHASGMQTKSSASLSKAQPPKMNKRLALLALTLALVAAGPLVDGFRPPAVPLIVFDPYMNIWSTSDKLYDSWPNIWYGQTKGMSGAIRVDGRTYRFMGSSPDFPNTAEQTSVKVQPTTTIYTFNAGPVELTLKFISPTIPTDLELLAQPITYITFRVKSTDGHSHQVEIYYDQSGEFVTHKPDVDITWDRGNVGSLIYARMGTQAQTLFKPVGDAVGINWGHAYVAVPSSDARVSVNSDATSRQSFAQSGTIPKEDDGRKPRRANDQWPVIAARWSFNVGAADSTTKYLIFAYDDVFSLSWFSTPFPAYWKKSFNSTDALLNNAQKQMNNYISQTERLDKVVMSQTLSAGGSQYSTIASLAWRQTFGATKLVWNTQKEELWYFLKEISSNGDFNTVDVLFPAIPLLLWANPNLAELILLPHLSYAANEAPIRYGLEWAPHQLGVYPVADVTPQAQEQMPVEESGDLLLIIEWLAKTNATEYTSRIYPRYKDTIDQWANYLISGYNSPQNQGPSEEGSDLPGDAGQASSTEDCRNQCLNNPNCAAWGFDTCGSGKCWFKGTNTATTPNNCRTSGYFEGKLVLPDPGYQLCTDDFLGPIPHNVNLASKGIIAVDAYADFLIAMNRKDEAQNFKTVAKSFADHWVSQGFEKDHYKLQYDLPDSYSLQYNLVFQKFLKIETFDKTILENEAKYYFNHHWNRYGAPLSSQTEAQPEHFTKLDWLAWSGTLTSDATLAAHYWEAIYLFAHETPSRVPLSDWYRTHDARQQGFQARPVVGGFYAWMLVQEGANAKLQFP</sequence>
<proteinExistence type="predicted"/>
<evidence type="ECO:0000259" key="4">
    <source>
        <dbReference type="Pfam" id="PF17168"/>
    </source>
</evidence>
<evidence type="ECO:0008006" key="7">
    <source>
        <dbReference type="Google" id="ProtNLM"/>
    </source>
</evidence>
<dbReference type="AlphaFoldDB" id="A0A2P6NQI5"/>
<protein>
    <recommendedName>
        <fullName evidence="7">Apple domain-containing protein</fullName>
    </recommendedName>
</protein>
<feature type="region of interest" description="Disordered" evidence="1">
    <location>
        <begin position="240"/>
        <end position="267"/>
    </location>
</feature>
<evidence type="ECO:0000259" key="3">
    <source>
        <dbReference type="Pfam" id="PF16335"/>
    </source>
</evidence>
<dbReference type="InterPro" id="IPR032514">
    <property type="entry name" value="GtaA_central"/>
</dbReference>
<dbReference type="InParanoid" id="A0A2P6NQI5"/>
<accession>A0A2P6NQI5</accession>
<feature type="domain" description="Glutaminase A N-terminal" evidence="4">
    <location>
        <begin position="119"/>
        <end position="346"/>
    </location>
</feature>
<dbReference type="Pfam" id="PF16335">
    <property type="entry name" value="GtaA_6_Hairpin"/>
    <property type="match status" value="2"/>
</dbReference>
<dbReference type="STRING" id="1890364.A0A2P6NQI5"/>
<dbReference type="PANTHER" id="PTHR31987">
    <property type="entry name" value="GLUTAMINASE A-RELATED"/>
    <property type="match status" value="1"/>
</dbReference>
<dbReference type="InterPro" id="IPR033433">
    <property type="entry name" value="GtaA_N"/>
</dbReference>
<feature type="domain" description="DUF4964" evidence="2">
    <location>
        <begin position="47"/>
        <end position="101"/>
    </location>
</feature>
<dbReference type="Gene3D" id="3.50.4.10">
    <property type="entry name" value="Hepatocyte Growth Factor"/>
    <property type="match status" value="1"/>
</dbReference>
<feature type="region of interest" description="Disordered" evidence="1">
    <location>
        <begin position="1"/>
        <end position="21"/>
    </location>
</feature>
<name>A0A2P6NQI5_9EUKA</name>
<dbReference type="PANTHER" id="PTHR31987:SF1">
    <property type="entry name" value="GLUTAMINASE A"/>
    <property type="match status" value="1"/>
</dbReference>
<feature type="domain" description="Glutaminase A central" evidence="3">
    <location>
        <begin position="585"/>
        <end position="779"/>
    </location>
</feature>
<keyword evidence="6" id="KW-1185">Reference proteome</keyword>
<evidence type="ECO:0000313" key="6">
    <source>
        <dbReference type="Proteomes" id="UP000241769"/>
    </source>
</evidence>
<dbReference type="Pfam" id="PF17168">
    <property type="entry name" value="DUF5127"/>
    <property type="match status" value="1"/>
</dbReference>
<gene>
    <name evidence="5" type="ORF">PROFUN_05735</name>
</gene>
<feature type="compositionally biased region" description="Polar residues" evidence="1">
    <location>
        <begin position="240"/>
        <end position="253"/>
    </location>
</feature>
<reference evidence="5 6" key="1">
    <citation type="journal article" date="2018" name="Genome Biol. Evol.">
        <title>Multiple Roots of Fruiting Body Formation in Amoebozoa.</title>
        <authorList>
            <person name="Hillmann F."/>
            <person name="Forbes G."/>
            <person name="Novohradska S."/>
            <person name="Ferling I."/>
            <person name="Riege K."/>
            <person name="Groth M."/>
            <person name="Westermann M."/>
            <person name="Marz M."/>
            <person name="Spaller T."/>
            <person name="Winckler T."/>
            <person name="Schaap P."/>
            <person name="Glockner G."/>
        </authorList>
    </citation>
    <scope>NUCLEOTIDE SEQUENCE [LARGE SCALE GENOMIC DNA]</scope>
    <source>
        <strain evidence="5 6">Jena</strain>
    </source>
</reference>
<dbReference type="OrthoDB" id="30727at2759"/>
<comment type="caution">
    <text evidence="5">The sequence shown here is derived from an EMBL/GenBank/DDBJ whole genome shotgun (WGS) entry which is preliminary data.</text>
</comment>
<feature type="domain" description="Glutaminase A central" evidence="3">
    <location>
        <begin position="353"/>
        <end position="514"/>
    </location>
</feature>
<feature type="region of interest" description="Disordered" evidence="1">
    <location>
        <begin position="509"/>
        <end position="532"/>
    </location>
</feature>
<dbReference type="InterPro" id="IPR052743">
    <property type="entry name" value="Glutaminase_GtaA"/>
</dbReference>
<feature type="compositionally biased region" description="Basic and acidic residues" evidence="1">
    <location>
        <begin position="255"/>
        <end position="267"/>
    </location>
</feature>
<dbReference type="InterPro" id="IPR032515">
    <property type="entry name" value="DUF4964"/>
</dbReference>
<organism evidence="5 6">
    <name type="scientific">Planoprotostelium fungivorum</name>
    <dbReference type="NCBI Taxonomy" id="1890364"/>
    <lineage>
        <taxon>Eukaryota</taxon>
        <taxon>Amoebozoa</taxon>
        <taxon>Evosea</taxon>
        <taxon>Variosea</taxon>
        <taxon>Cavosteliida</taxon>
        <taxon>Cavosteliaceae</taxon>
        <taxon>Planoprotostelium</taxon>
    </lineage>
</organism>
<evidence type="ECO:0000313" key="5">
    <source>
        <dbReference type="EMBL" id="PRP86219.1"/>
    </source>
</evidence>
<feature type="compositionally biased region" description="Polar residues" evidence="1">
    <location>
        <begin position="7"/>
        <end position="18"/>
    </location>
</feature>